<dbReference type="CDD" id="cd14014">
    <property type="entry name" value="STKc_PknB_like"/>
    <property type="match status" value="1"/>
</dbReference>
<keyword evidence="7" id="KW-0802">TPR repeat</keyword>
<keyword evidence="6 12" id="KW-0547">Nucleotide-binding</keyword>
<evidence type="ECO:0000256" key="7">
    <source>
        <dbReference type="ARBA" id="ARBA00022803"/>
    </source>
</evidence>
<dbReference type="AlphaFoldDB" id="A0A1I2GY74"/>
<evidence type="ECO:0000256" key="5">
    <source>
        <dbReference type="ARBA" id="ARBA00022737"/>
    </source>
</evidence>
<dbReference type="InterPro" id="IPR019734">
    <property type="entry name" value="TPR_rpt"/>
</dbReference>
<dbReference type="GO" id="GO:0005871">
    <property type="term" value="C:kinesin complex"/>
    <property type="evidence" value="ECO:0007669"/>
    <property type="project" value="InterPro"/>
</dbReference>
<organism evidence="15 16">
    <name type="scientific">Nannocystis exedens</name>
    <dbReference type="NCBI Taxonomy" id="54"/>
    <lineage>
        <taxon>Bacteria</taxon>
        <taxon>Pseudomonadati</taxon>
        <taxon>Myxococcota</taxon>
        <taxon>Polyangia</taxon>
        <taxon>Nannocystales</taxon>
        <taxon>Nannocystaceae</taxon>
        <taxon>Nannocystis</taxon>
    </lineage>
</organism>
<comment type="subcellular location">
    <subcellularLocation>
        <location evidence="1">Cytoplasm</location>
        <location evidence="1">Cytoskeleton</location>
    </subcellularLocation>
</comment>
<keyword evidence="16" id="KW-1185">Reference proteome</keyword>
<dbReference type="InterPro" id="IPR041916">
    <property type="entry name" value="Anti_sigma_zinc_sf"/>
</dbReference>
<dbReference type="STRING" id="54.SAMN02745121_07617"/>
<comment type="similarity">
    <text evidence="2">Belongs to the kinesin light chain family.</text>
</comment>
<evidence type="ECO:0000313" key="15">
    <source>
        <dbReference type="EMBL" id="SFF22705.1"/>
    </source>
</evidence>
<evidence type="ECO:0000256" key="11">
    <source>
        <dbReference type="ARBA" id="ARBA00023212"/>
    </source>
</evidence>
<keyword evidence="3" id="KW-0963">Cytoplasm</keyword>
<reference evidence="16" key="1">
    <citation type="submission" date="2016-10" db="EMBL/GenBank/DDBJ databases">
        <authorList>
            <person name="Varghese N."/>
            <person name="Submissions S."/>
        </authorList>
    </citation>
    <scope>NUCLEOTIDE SEQUENCE [LARGE SCALE GENOMIC DNA]</scope>
    <source>
        <strain evidence="16">ATCC 25963</strain>
    </source>
</reference>
<dbReference type="Pfam" id="PF13424">
    <property type="entry name" value="TPR_12"/>
    <property type="match status" value="2"/>
</dbReference>
<dbReference type="InterPro" id="IPR011009">
    <property type="entry name" value="Kinase-like_dom_sf"/>
</dbReference>
<dbReference type="SUPFAM" id="SSF48452">
    <property type="entry name" value="TPR-like"/>
    <property type="match status" value="2"/>
</dbReference>
<feature type="region of interest" description="Disordered" evidence="13">
    <location>
        <begin position="51"/>
        <end position="187"/>
    </location>
</feature>
<name>A0A1I2GY74_9BACT</name>
<evidence type="ECO:0000256" key="9">
    <source>
        <dbReference type="ARBA" id="ARBA00023054"/>
    </source>
</evidence>
<evidence type="ECO:0000256" key="10">
    <source>
        <dbReference type="ARBA" id="ARBA00023175"/>
    </source>
</evidence>
<evidence type="ECO:0000259" key="14">
    <source>
        <dbReference type="PROSITE" id="PS50011"/>
    </source>
</evidence>
<dbReference type="Gene3D" id="1.10.10.1320">
    <property type="entry name" value="Anti-sigma factor, zinc-finger domain"/>
    <property type="match status" value="1"/>
</dbReference>
<feature type="domain" description="Protein kinase" evidence="14">
    <location>
        <begin position="194"/>
        <end position="465"/>
    </location>
</feature>
<dbReference type="GO" id="GO:0005874">
    <property type="term" value="C:microtubule"/>
    <property type="evidence" value="ECO:0007669"/>
    <property type="project" value="UniProtKB-KW"/>
</dbReference>
<dbReference type="GO" id="GO:0004672">
    <property type="term" value="F:protein kinase activity"/>
    <property type="evidence" value="ECO:0007669"/>
    <property type="project" value="InterPro"/>
</dbReference>
<feature type="binding site" evidence="12">
    <location>
        <position position="223"/>
    </location>
    <ligand>
        <name>ATP</name>
        <dbReference type="ChEBI" id="CHEBI:30616"/>
    </ligand>
</feature>
<dbReference type="Proteomes" id="UP000199400">
    <property type="component" value="Unassembled WGS sequence"/>
</dbReference>
<dbReference type="Gene3D" id="1.10.510.10">
    <property type="entry name" value="Transferase(Phosphotransferase) domain 1"/>
    <property type="match status" value="1"/>
</dbReference>
<dbReference type="InterPro" id="IPR002151">
    <property type="entry name" value="Kinesin_light"/>
</dbReference>
<evidence type="ECO:0000256" key="6">
    <source>
        <dbReference type="ARBA" id="ARBA00022741"/>
    </source>
</evidence>
<evidence type="ECO:0000256" key="13">
    <source>
        <dbReference type="SAM" id="MobiDB-lite"/>
    </source>
</evidence>
<keyword evidence="10" id="KW-0505">Motor protein</keyword>
<keyword evidence="8 12" id="KW-0067">ATP-binding</keyword>
<dbReference type="GO" id="GO:0005737">
    <property type="term" value="C:cytoplasm"/>
    <property type="evidence" value="ECO:0007669"/>
    <property type="project" value="TreeGrafter"/>
</dbReference>
<dbReference type="InterPro" id="IPR017441">
    <property type="entry name" value="Protein_kinase_ATP_BS"/>
</dbReference>
<evidence type="ECO:0000256" key="2">
    <source>
        <dbReference type="ARBA" id="ARBA00009622"/>
    </source>
</evidence>
<dbReference type="Gene3D" id="3.30.200.20">
    <property type="entry name" value="Phosphorylase Kinase, domain 1"/>
    <property type="match status" value="1"/>
</dbReference>
<dbReference type="Pfam" id="PF13374">
    <property type="entry name" value="TPR_10"/>
    <property type="match status" value="1"/>
</dbReference>
<proteinExistence type="inferred from homology"/>
<evidence type="ECO:0000313" key="16">
    <source>
        <dbReference type="Proteomes" id="UP000199400"/>
    </source>
</evidence>
<dbReference type="InterPro" id="IPR011990">
    <property type="entry name" value="TPR-like_helical_dom_sf"/>
</dbReference>
<dbReference type="EMBL" id="FOMX01000036">
    <property type="protein sequence ID" value="SFF22705.1"/>
    <property type="molecule type" value="Genomic_DNA"/>
</dbReference>
<dbReference type="GO" id="GO:0007018">
    <property type="term" value="P:microtubule-based movement"/>
    <property type="evidence" value="ECO:0007669"/>
    <property type="project" value="TreeGrafter"/>
</dbReference>
<dbReference type="PROSITE" id="PS00107">
    <property type="entry name" value="PROTEIN_KINASE_ATP"/>
    <property type="match status" value="1"/>
</dbReference>
<dbReference type="SMART" id="SM00028">
    <property type="entry name" value="TPR"/>
    <property type="match status" value="6"/>
</dbReference>
<dbReference type="SUPFAM" id="SSF56112">
    <property type="entry name" value="Protein kinase-like (PK-like)"/>
    <property type="match status" value="1"/>
</dbReference>
<dbReference type="GO" id="GO:0019894">
    <property type="term" value="F:kinesin binding"/>
    <property type="evidence" value="ECO:0007669"/>
    <property type="project" value="TreeGrafter"/>
</dbReference>
<evidence type="ECO:0000256" key="12">
    <source>
        <dbReference type="PROSITE-ProRule" id="PRU10141"/>
    </source>
</evidence>
<gene>
    <name evidence="15" type="ORF">SAMN02745121_07617</name>
</gene>
<dbReference type="GO" id="GO:0005524">
    <property type="term" value="F:ATP binding"/>
    <property type="evidence" value="ECO:0007669"/>
    <property type="project" value="UniProtKB-UniRule"/>
</dbReference>
<dbReference type="Pfam" id="PF00069">
    <property type="entry name" value="Pkinase"/>
    <property type="match status" value="1"/>
</dbReference>
<dbReference type="PANTHER" id="PTHR45783">
    <property type="entry name" value="KINESIN LIGHT CHAIN"/>
    <property type="match status" value="1"/>
</dbReference>
<keyword evidence="11" id="KW-0206">Cytoskeleton</keyword>
<dbReference type="PANTHER" id="PTHR45783:SF3">
    <property type="entry name" value="KINESIN LIGHT CHAIN"/>
    <property type="match status" value="1"/>
</dbReference>
<dbReference type="Gene3D" id="1.25.40.10">
    <property type="entry name" value="Tetratricopeptide repeat domain"/>
    <property type="match status" value="2"/>
</dbReference>
<dbReference type="OrthoDB" id="9801841at2"/>
<evidence type="ECO:0000256" key="1">
    <source>
        <dbReference type="ARBA" id="ARBA00004245"/>
    </source>
</evidence>
<sequence>MTGFGTDCLAEHTLDALSGGRLSPAEQAAVALHLDGCDACRELLAALARVDEPETKSRSQDAALVRGDAEDGPGTSPGVVARVGASADERPSSRSVAGMRASEEGQGATAGHVARRRAAEDGQRSVAGVGASEDGRGASSGFVTRVGASEDGRGASSRSVVHARGDDSEDEPQPDARGGGARPRLHAGERVGRYTVLHLVGAGAMGSVYAAYDPELDRRVALKLVHHGLLAGAAREAAAARLLREAQALARLSDPNVITVFDAGRFEGQVFLAMEFVEGGTLRQWLASERRTPEQIVAMFVAAGRGLAALHGAGLVHRDFKPDNVLVGGDGRVRVSDFGLVRVAAAATVSVEETFDPARPLPSGGEAMTRTGALLGTPAYMAPEVWQGAPADARSDQFAFCVALYEALQGARPFTPAALAGGAPGLVPARDDRIPAGLRAPLATGLARAPERRHASMTALLDALGGGLTRVRRRRAALQVALAGLGVALAAGGWQQARARELAGRVAACAAAGARIDEVWGEAARAEVERSFLATGKAFAPATFAKTAPWLDRWAADWRGAAEAACRAHTVEASWDAELRARAEDCLDEARAGFVALVDELRDADAVVLSQATNAAAELAPASACTQPAALRERADVPPGQRSAARELRVRLAGARSLQAVGDYAAALAAARAAVGAARASGLPGLVAEAEFRAAWLHEKRGEFAAAEAGLLRALAAAEEARARGLALAITTDLVYVVGYAAARTAEGRVWARSAQTQLALHAGASPLEEAHLDSRLAAVDDVVGDFAEAARLHARALAVRERELGPWHPDVARSLVGLAAARHALGELAAASDLYERALGIQERVFGPEHPDVALILHNLAGVRYGAKALDEAVRLYERALAISERALGPDHPGVGETLHDLAVTHRARGAVAESLRLQTRALAIYERALGPDHPHVASSLNGLALLRLDMGAPDEAERLFTRALAVYERALGPAHLEVGAVVYNLAQLRRDAGATAEASALYRRAHAIFAAARGAQHPEAVEIAQELADMEGR</sequence>
<keyword evidence="4" id="KW-0493">Microtubule</keyword>
<dbReference type="InterPro" id="IPR008271">
    <property type="entry name" value="Ser/Thr_kinase_AS"/>
</dbReference>
<protein>
    <submittedName>
        <fullName evidence="15">Tetratricopeptide repeat-containing protein</fullName>
    </submittedName>
</protein>
<dbReference type="PROSITE" id="PS50011">
    <property type="entry name" value="PROTEIN_KINASE_DOM"/>
    <property type="match status" value="1"/>
</dbReference>
<accession>A0A1I2GY74</accession>
<keyword evidence="5" id="KW-0677">Repeat</keyword>
<evidence type="ECO:0000256" key="3">
    <source>
        <dbReference type="ARBA" id="ARBA00022490"/>
    </source>
</evidence>
<keyword evidence="9" id="KW-0175">Coiled coil</keyword>
<dbReference type="PROSITE" id="PS00108">
    <property type="entry name" value="PROTEIN_KINASE_ST"/>
    <property type="match status" value="1"/>
</dbReference>
<dbReference type="InterPro" id="IPR000719">
    <property type="entry name" value="Prot_kinase_dom"/>
</dbReference>
<evidence type="ECO:0000256" key="4">
    <source>
        <dbReference type="ARBA" id="ARBA00022701"/>
    </source>
</evidence>
<evidence type="ECO:0000256" key="8">
    <source>
        <dbReference type="ARBA" id="ARBA00022840"/>
    </source>
</evidence>